<evidence type="ECO:0000256" key="5">
    <source>
        <dbReference type="ARBA" id="ARBA00013063"/>
    </source>
</evidence>
<comment type="similarity">
    <text evidence="3">Belongs to the KHG/KDPG aldolase family.</text>
</comment>
<comment type="subunit">
    <text evidence="4">Homotrimer.</text>
</comment>
<evidence type="ECO:0000256" key="4">
    <source>
        <dbReference type="ARBA" id="ARBA00011233"/>
    </source>
</evidence>
<dbReference type="SUPFAM" id="SSF51569">
    <property type="entry name" value="Aldolase"/>
    <property type="match status" value="1"/>
</dbReference>
<dbReference type="OrthoDB" id="9805177at2"/>
<evidence type="ECO:0000256" key="7">
    <source>
        <dbReference type="ARBA" id="ARBA00023270"/>
    </source>
</evidence>
<reference evidence="10" key="1">
    <citation type="journal article" date="2014" name="Soil Biol. Biochem.">
        <title>Structure and function of bacterial communities in ageing soils: Insights from the Mendocino ecological staircase.</title>
        <authorList>
            <person name="Uroz S."/>
            <person name="Tech J.J."/>
            <person name="Sawaya N.A."/>
            <person name="Frey-Klett P."/>
            <person name="Leveau J.H.J."/>
        </authorList>
    </citation>
    <scope>NUCLEOTIDE SEQUENCE [LARGE SCALE GENOMIC DNA]</scope>
    <source>
        <strain evidence="10">Cal35</strain>
    </source>
</reference>
<dbReference type="InterPro" id="IPR013785">
    <property type="entry name" value="Aldolase_TIM"/>
</dbReference>
<evidence type="ECO:0000256" key="3">
    <source>
        <dbReference type="ARBA" id="ARBA00006906"/>
    </source>
</evidence>
<keyword evidence="7" id="KW-0704">Schiff base</keyword>
<evidence type="ECO:0000256" key="2">
    <source>
        <dbReference type="ARBA" id="ARBA00004736"/>
    </source>
</evidence>
<dbReference type="RefSeq" id="WP_052135258.1">
    <property type="nucleotide sequence ID" value="NZ_CP009962.1"/>
</dbReference>
<dbReference type="PANTHER" id="PTHR30246">
    <property type="entry name" value="2-KETO-3-DEOXY-6-PHOSPHOGLUCONATE ALDOLASE"/>
    <property type="match status" value="1"/>
</dbReference>
<comment type="catalytic activity">
    <reaction evidence="1">
        <text>2-dehydro-3-deoxy-6-phospho-D-gluconate = D-glyceraldehyde 3-phosphate + pyruvate</text>
        <dbReference type="Rhea" id="RHEA:17089"/>
        <dbReference type="ChEBI" id="CHEBI:15361"/>
        <dbReference type="ChEBI" id="CHEBI:57569"/>
        <dbReference type="ChEBI" id="CHEBI:59776"/>
        <dbReference type="EC" id="4.1.2.14"/>
    </reaction>
</comment>
<dbReference type="AlphaFoldDB" id="A0A0A1FFA2"/>
<dbReference type="NCBIfam" id="TIGR01182">
    <property type="entry name" value="eda"/>
    <property type="match status" value="1"/>
</dbReference>
<keyword evidence="8" id="KW-0119">Carbohydrate metabolism</keyword>
<dbReference type="PANTHER" id="PTHR30246:SF1">
    <property type="entry name" value="2-DEHYDRO-3-DEOXY-6-PHOSPHOGALACTONATE ALDOLASE-RELATED"/>
    <property type="match status" value="1"/>
</dbReference>
<evidence type="ECO:0000313" key="10">
    <source>
        <dbReference type="Proteomes" id="UP000030302"/>
    </source>
</evidence>
<dbReference type="KEGG" id="care:LT85_3312"/>
<dbReference type="Proteomes" id="UP000030302">
    <property type="component" value="Chromosome"/>
</dbReference>
<dbReference type="PROSITE" id="PS00159">
    <property type="entry name" value="ALDOLASE_KDPG_KHG_1"/>
    <property type="match status" value="1"/>
</dbReference>
<dbReference type="HOGENOM" id="CLU_077795_1_1_4"/>
<sequence length="218" mass="22136">MTSSNLLYGNQLLDIMRASPVIPVIAIDDIEHAVPLAKALVAGGIRVLEVTLRTVHGLPAIRAIAEQVPGAIVGVGTLTQADEFVAARDAGAVFGVSPGLTQALIAAAKASGLPLLPGVMTPSEVMVAREAGFRQLKLFPAVPAGGVGMLNAIAGPLGDVTFCPTGGISLESAPDFLACKNVACVGGSWLTPKDVLKSGDWARITALAAAASKLRKAL</sequence>
<evidence type="ECO:0000256" key="6">
    <source>
        <dbReference type="ARBA" id="ARBA00023239"/>
    </source>
</evidence>
<organism evidence="9 10">
    <name type="scientific">Collimonas arenae</name>
    <dbReference type="NCBI Taxonomy" id="279058"/>
    <lineage>
        <taxon>Bacteria</taxon>
        <taxon>Pseudomonadati</taxon>
        <taxon>Pseudomonadota</taxon>
        <taxon>Betaproteobacteria</taxon>
        <taxon>Burkholderiales</taxon>
        <taxon>Oxalobacteraceae</taxon>
        <taxon>Collimonas</taxon>
    </lineage>
</organism>
<evidence type="ECO:0000256" key="1">
    <source>
        <dbReference type="ARBA" id="ARBA00000654"/>
    </source>
</evidence>
<comment type="pathway">
    <text evidence="2">Carbohydrate acid metabolism; 2-dehydro-3-deoxy-D-gluconate degradation; D-glyceraldehyde 3-phosphate and pyruvate from 2-dehydro-3-deoxy-D-gluconate: step 2/2.</text>
</comment>
<evidence type="ECO:0000256" key="8">
    <source>
        <dbReference type="ARBA" id="ARBA00023277"/>
    </source>
</evidence>
<keyword evidence="10" id="KW-1185">Reference proteome</keyword>
<dbReference type="STRING" id="279058.LT85_3312"/>
<dbReference type="EMBL" id="CP009962">
    <property type="protein sequence ID" value="AIY42470.1"/>
    <property type="molecule type" value="Genomic_DNA"/>
</dbReference>
<dbReference type="Pfam" id="PF01081">
    <property type="entry name" value="Aldolase"/>
    <property type="match status" value="1"/>
</dbReference>
<keyword evidence="6 9" id="KW-0456">Lyase</keyword>
<gene>
    <name evidence="9" type="ORF">LT85_3312</name>
</gene>
<protein>
    <recommendedName>
        <fullName evidence="5">2-dehydro-3-deoxy-phosphogluconate aldolase</fullName>
        <ecNumber evidence="5">4.1.2.14</ecNumber>
    </recommendedName>
</protein>
<dbReference type="InterPro" id="IPR031338">
    <property type="entry name" value="KDPG/KHG_AS_2"/>
</dbReference>
<dbReference type="Gene3D" id="3.20.20.70">
    <property type="entry name" value="Aldolase class I"/>
    <property type="match status" value="1"/>
</dbReference>
<dbReference type="EC" id="4.1.2.14" evidence="5"/>
<accession>A0A0A1FFA2</accession>
<dbReference type="InterPro" id="IPR031337">
    <property type="entry name" value="KDPG/KHG_AS_1"/>
</dbReference>
<dbReference type="InterPro" id="IPR000887">
    <property type="entry name" value="Aldlse_KDPG_KHG"/>
</dbReference>
<name>A0A0A1FFA2_9BURK</name>
<dbReference type="CDD" id="cd00452">
    <property type="entry name" value="KDPG_aldolase"/>
    <property type="match status" value="1"/>
</dbReference>
<proteinExistence type="inferred from homology"/>
<dbReference type="GO" id="GO:0008675">
    <property type="term" value="F:2-dehydro-3-deoxy-phosphogluconate aldolase activity"/>
    <property type="evidence" value="ECO:0007669"/>
    <property type="project" value="UniProtKB-EC"/>
</dbReference>
<evidence type="ECO:0000313" key="9">
    <source>
        <dbReference type="EMBL" id="AIY42470.1"/>
    </source>
</evidence>
<dbReference type="NCBIfam" id="NF004325">
    <property type="entry name" value="PRK05718.1"/>
    <property type="match status" value="1"/>
</dbReference>
<dbReference type="PROSITE" id="PS00160">
    <property type="entry name" value="ALDOLASE_KDPG_KHG_2"/>
    <property type="match status" value="1"/>
</dbReference>